<proteinExistence type="predicted"/>
<evidence type="ECO:0000313" key="2">
    <source>
        <dbReference type="Proteomes" id="UP000029981"/>
    </source>
</evidence>
<evidence type="ECO:0000313" key="1">
    <source>
        <dbReference type="EMBL" id="KGN60979.1"/>
    </source>
</evidence>
<dbReference type="AlphaFoldDB" id="A0A0A0LIY0"/>
<keyword evidence="2" id="KW-1185">Reference proteome</keyword>
<reference evidence="1 2" key="3">
    <citation type="journal article" date="2010" name="BMC Genomics">
        <title>Transcriptome sequencing and comparative analysis of cucumber flowers with different sex types.</title>
        <authorList>
            <person name="Guo S."/>
            <person name="Zheng Y."/>
            <person name="Joung J.G."/>
            <person name="Liu S."/>
            <person name="Zhang Z."/>
            <person name="Crasta O.R."/>
            <person name="Sobral B.W."/>
            <person name="Xu Y."/>
            <person name="Huang S."/>
            <person name="Fei Z."/>
        </authorList>
    </citation>
    <scope>NUCLEOTIDE SEQUENCE [LARGE SCALE GENOMIC DNA]</scope>
    <source>
        <strain evidence="2">cv. 9930</strain>
    </source>
</reference>
<protein>
    <submittedName>
        <fullName evidence="1">Uncharacterized protein</fullName>
    </submittedName>
</protein>
<dbReference type="Gramene" id="KGN60979">
    <property type="protein sequence ID" value="KGN60979"/>
    <property type="gene ID" value="Csa_2G033340"/>
</dbReference>
<gene>
    <name evidence="1" type="ORF">Csa_2G033340</name>
</gene>
<reference evidence="1 2" key="1">
    <citation type="journal article" date="2009" name="Nat. Genet.">
        <title>The genome of the cucumber, Cucumis sativus L.</title>
        <authorList>
            <person name="Huang S."/>
            <person name="Li R."/>
            <person name="Zhang Z."/>
            <person name="Li L."/>
            <person name="Gu X."/>
            <person name="Fan W."/>
            <person name="Lucas W.J."/>
            <person name="Wang X."/>
            <person name="Xie B."/>
            <person name="Ni P."/>
            <person name="Ren Y."/>
            <person name="Zhu H."/>
            <person name="Li J."/>
            <person name="Lin K."/>
            <person name="Jin W."/>
            <person name="Fei Z."/>
            <person name="Li G."/>
            <person name="Staub J."/>
            <person name="Kilian A."/>
            <person name="van der Vossen E.A."/>
            <person name="Wu Y."/>
            <person name="Guo J."/>
            <person name="He J."/>
            <person name="Jia Z."/>
            <person name="Ren Y."/>
            <person name="Tian G."/>
            <person name="Lu Y."/>
            <person name="Ruan J."/>
            <person name="Qian W."/>
            <person name="Wang M."/>
            <person name="Huang Q."/>
            <person name="Li B."/>
            <person name="Xuan Z."/>
            <person name="Cao J."/>
            <person name="Asan"/>
            <person name="Wu Z."/>
            <person name="Zhang J."/>
            <person name="Cai Q."/>
            <person name="Bai Y."/>
            <person name="Zhao B."/>
            <person name="Han Y."/>
            <person name="Li Y."/>
            <person name="Li X."/>
            <person name="Wang S."/>
            <person name="Shi Q."/>
            <person name="Liu S."/>
            <person name="Cho W.K."/>
            <person name="Kim J.Y."/>
            <person name="Xu Y."/>
            <person name="Heller-Uszynska K."/>
            <person name="Miao H."/>
            <person name="Cheng Z."/>
            <person name="Zhang S."/>
            <person name="Wu J."/>
            <person name="Yang Y."/>
            <person name="Kang H."/>
            <person name="Li M."/>
            <person name="Liang H."/>
            <person name="Ren X."/>
            <person name="Shi Z."/>
            <person name="Wen M."/>
            <person name="Jian M."/>
            <person name="Yang H."/>
            <person name="Zhang G."/>
            <person name="Yang Z."/>
            <person name="Chen R."/>
            <person name="Liu S."/>
            <person name="Li J."/>
            <person name="Ma L."/>
            <person name="Liu H."/>
            <person name="Zhou Y."/>
            <person name="Zhao J."/>
            <person name="Fang X."/>
            <person name="Li G."/>
            <person name="Fang L."/>
            <person name="Li Y."/>
            <person name="Liu D."/>
            <person name="Zheng H."/>
            <person name="Zhang Y."/>
            <person name="Qin N."/>
            <person name="Li Z."/>
            <person name="Yang G."/>
            <person name="Yang S."/>
            <person name="Bolund L."/>
            <person name="Kristiansen K."/>
            <person name="Zheng H."/>
            <person name="Li S."/>
            <person name="Zhang X."/>
            <person name="Yang H."/>
            <person name="Wang J."/>
            <person name="Sun R."/>
            <person name="Zhang B."/>
            <person name="Jiang S."/>
            <person name="Wang J."/>
            <person name="Du Y."/>
            <person name="Li S."/>
        </authorList>
    </citation>
    <scope>NUCLEOTIDE SEQUENCE [LARGE SCALE GENOMIC DNA]</scope>
    <source>
        <strain evidence="2">cv. 9930</strain>
    </source>
</reference>
<reference evidence="1 2" key="2">
    <citation type="journal article" date="2009" name="PLoS ONE">
        <title>An integrated genetic and cytogenetic map of the cucumber genome.</title>
        <authorList>
            <person name="Ren Y."/>
            <person name="Zhang Z."/>
            <person name="Liu J."/>
            <person name="Staub J.E."/>
            <person name="Han Y."/>
            <person name="Cheng Z."/>
            <person name="Li X."/>
            <person name="Lu J."/>
            <person name="Miao H."/>
            <person name="Kang H."/>
            <person name="Xie B."/>
            <person name="Gu X."/>
            <person name="Wang X."/>
            <person name="Du Y."/>
            <person name="Jin W."/>
            <person name="Huang S."/>
        </authorList>
    </citation>
    <scope>NUCLEOTIDE SEQUENCE [LARGE SCALE GENOMIC DNA]</scope>
    <source>
        <strain evidence="2">cv. 9930</strain>
    </source>
</reference>
<sequence>MAKPFQFRYRSLCLILEVSSNILCGLNVKLLHTQGEKFLLNLQQLPNSLCKESVFPRFIFVSDLQVVIVVNLQSIRKGKIFLRNKLLKEYGFLHPVA</sequence>
<name>A0A0A0LIY0_CUCSA</name>
<organism evidence="1 2">
    <name type="scientific">Cucumis sativus</name>
    <name type="common">Cucumber</name>
    <dbReference type="NCBI Taxonomy" id="3659"/>
    <lineage>
        <taxon>Eukaryota</taxon>
        <taxon>Viridiplantae</taxon>
        <taxon>Streptophyta</taxon>
        <taxon>Embryophyta</taxon>
        <taxon>Tracheophyta</taxon>
        <taxon>Spermatophyta</taxon>
        <taxon>Magnoliopsida</taxon>
        <taxon>eudicotyledons</taxon>
        <taxon>Gunneridae</taxon>
        <taxon>Pentapetalae</taxon>
        <taxon>rosids</taxon>
        <taxon>fabids</taxon>
        <taxon>Cucurbitales</taxon>
        <taxon>Cucurbitaceae</taxon>
        <taxon>Benincaseae</taxon>
        <taxon>Cucumis</taxon>
    </lineage>
</organism>
<accession>A0A0A0LIY0</accession>
<dbReference type="Proteomes" id="UP000029981">
    <property type="component" value="Chromosome 2"/>
</dbReference>
<dbReference type="EMBL" id="CM002923">
    <property type="protein sequence ID" value="KGN60979.1"/>
    <property type="molecule type" value="Genomic_DNA"/>
</dbReference>
<reference evidence="1 2" key="4">
    <citation type="journal article" date="2011" name="BMC Genomics">
        <title>RNA-Seq improves annotation of protein-coding genes in the cucumber genome.</title>
        <authorList>
            <person name="Li Z."/>
            <person name="Zhang Z."/>
            <person name="Yan P."/>
            <person name="Huang S."/>
            <person name="Fei Z."/>
            <person name="Lin K."/>
        </authorList>
    </citation>
    <scope>NUCLEOTIDE SEQUENCE [LARGE SCALE GENOMIC DNA]</scope>
    <source>
        <strain evidence="2">cv. 9930</strain>
    </source>
</reference>